<protein>
    <submittedName>
        <fullName evidence="1">Uncharacterized protein</fullName>
    </submittedName>
</protein>
<dbReference type="AlphaFoldDB" id="A0A1W1C4S8"/>
<dbReference type="Pfam" id="PF11848">
    <property type="entry name" value="DUF3368"/>
    <property type="match status" value="1"/>
</dbReference>
<dbReference type="InterPro" id="IPR021799">
    <property type="entry name" value="PIN-like_prokaryotic"/>
</dbReference>
<dbReference type="EMBL" id="FPHC01000061">
    <property type="protein sequence ID" value="SFV60743.1"/>
    <property type="molecule type" value="Genomic_DNA"/>
</dbReference>
<accession>A0A1W1C4S8</accession>
<evidence type="ECO:0000313" key="1">
    <source>
        <dbReference type="EMBL" id="SFV60743.1"/>
    </source>
</evidence>
<name>A0A1W1C4S8_9ZZZZ</name>
<organism evidence="1">
    <name type="scientific">hydrothermal vent metagenome</name>
    <dbReference type="NCBI Taxonomy" id="652676"/>
    <lineage>
        <taxon>unclassified sequences</taxon>
        <taxon>metagenomes</taxon>
        <taxon>ecological metagenomes</taxon>
    </lineage>
</organism>
<reference evidence="1" key="1">
    <citation type="submission" date="2016-10" db="EMBL/GenBank/DDBJ databases">
        <authorList>
            <person name="de Groot N.N."/>
        </authorList>
    </citation>
    <scope>NUCLEOTIDE SEQUENCE</scope>
</reference>
<gene>
    <name evidence="1" type="ORF">MNB_SV-6-1886</name>
</gene>
<proteinExistence type="predicted"/>
<sequence length="38" mass="4387">MGELEAITLYKELDADVLLIDDNRAKKYAVLNDVKSYR</sequence>